<evidence type="ECO:0000313" key="1">
    <source>
        <dbReference type="EMBL" id="SCB17319.1"/>
    </source>
</evidence>
<name>A0A1C3UPD9_9BRAD</name>
<dbReference type="EMBL" id="FMAI01000002">
    <property type="protein sequence ID" value="SCB17319.1"/>
    <property type="molecule type" value="Genomic_DNA"/>
</dbReference>
<sequence length="65" mass="7234">MTVQIAQRGKAYLETVRTLLRTAQTMIDSVIARRLKALADDYPRQAEKVSRLDSTKALARSAAKS</sequence>
<protein>
    <submittedName>
        <fullName evidence="1">Uncharacterized protein</fullName>
    </submittedName>
</protein>
<reference evidence="2" key="1">
    <citation type="submission" date="2016-08" db="EMBL/GenBank/DDBJ databases">
        <authorList>
            <person name="Varghese N."/>
            <person name="Submissions Spin"/>
        </authorList>
    </citation>
    <scope>NUCLEOTIDE SEQUENCE [LARGE SCALE GENOMIC DNA]</scope>
    <source>
        <strain evidence="2">ERR11</strain>
    </source>
</reference>
<organism evidence="1 2">
    <name type="scientific">Bradyrhizobium shewense</name>
    <dbReference type="NCBI Taxonomy" id="1761772"/>
    <lineage>
        <taxon>Bacteria</taxon>
        <taxon>Pseudomonadati</taxon>
        <taxon>Pseudomonadota</taxon>
        <taxon>Alphaproteobacteria</taxon>
        <taxon>Hyphomicrobiales</taxon>
        <taxon>Nitrobacteraceae</taxon>
        <taxon>Bradyrhizobium</taxon>
    </lineage>
</organism>
<evidence type="ECO:0000313" key="2">
    <source>
        <dbReference type="Proteomes" id="UP000199184"/>
    </source>
</evidence>
<accession>A0A1C3UPD9</accession>
<dbReference type="Proteomes" id="UP000199184">
    <property type="component" value="Unassembled WGS sequence"/>
</dbReference>
<proteinExistence type="predicted"/>
<keyword evidence="2" id="KW-1185">Reference proteome</keyword>
<dbReference type="AlphaFoldDB" id="A0A1C3UPD9"/>
<gene>
    <name evidence="1" type="ORF">GA0061098_1002245</name>
</gene>
<dbReference type="RefSeq" id="WP_091954486.1">
    <property type="nucleotide sequence ID" value="NZ_FMAI01000002.1"/>
</dbReference>